<keyword evidence="1" id="KW-0808">Transferase</keyword>
<reference evidence="2" key="1">
    <citation type="submission" date="2018-05" db="EMBL/GenBank/DDBJ databases">
        <authorList>
            <person name="Lanie J.A."/>
            <person name="Ng W.-L."/>
            <person name="Kazmierczak K.M."/>
            <person name="Andrzejewski T.M."/>
            <person name="Davidsen T.M."/>
            <person name="Wayne K.J."/>
            <person name="Tettelin H."/>
            <person name="Glass J.I."/>
            <person name="Rusch D."/>
            <person name="Podicherti R."/>
            <person name="Tsui H.-C.T."/>
            <person name="Winkler M.E."/>
        </authorList>
    </citation>
    <scope>NUCLEOTIDE SEQUENCE</scope>
</reference>
<dbReference type="AlphaFoldDB" id="A0A381ZRK0"/>
<name>A0A381ZRK0_9ZZZZ</name>
<dbReference type="Gene3D" id="3.30.1540.10">
    <property type="entry name" value="formyl-coa transferase, domain 3"/>
    <property type="match status" value="1"/>
</dbReference>
<protein>
    <recommendedName>
        <fullName evidence="3">Carnitine dehydratase</fullName>
    </recommendedName>
</protein>
<gene>
    <name evidence="2" type="ORF">METZ01_LOCUS144724</name>
</gene>
<dbReference type="EMBL" id="UINC01022382">
    <property type="protein sequence ID" value="SVA91870.1"/>
    <property type="molecule type" value="Genomic_DNA"/>
</dbReference>
<dbReference type="InterPro" id="IPR044855">
    <property type="entry name" value="CoA-Trfase_III_dom3_sf"/>
</dbReference>
<evidence type="ECO:0000256" key="1">
    <source>
        <dbReference type="ARBA" id="ARBA00022679"/>
    </source>
</evidence>
<dbReference type="PANTHER" id="PTHR48207:SF3">
    <property type="entry name" value="SUCCINATE--HYDROXYMETHYLGLUTARATE COA-TRANSFERASE"/>
    <property type="match status" value="1"/>
</dbReference>
<evidence type="ECO:0000313" key="2">
    <source>
        <dbReference type="EMBL" id="SVA91870.1"/>
    </source>
</evidence>
<dbReference type="InterPro" id="IPR003673">
    <property type="entry name" value="CoA-Trfase_fam_III"/>
</dbReference>
<dbReference type="Gene3D" id="3.40.50.10540">
    <property type="entry name" value="Crotonobetainyl-coa:carnitine coa-transferase, domain 1"/>
    <property type="match status" value="1"/>
</dbReference>
<sequence>MVNDLSKPPLAGLRVIDFTTMIAGPYCARLLADCGAEVIKIETDDGDYIRKATPMSDGASSYFGHLNCGKKSVVLDLRSAEGHKAAFDLVASADVVVENFRPGVMDRLGLNYARLADNHPDLIYCAISGFGQTGPRAADPAYAPIVHAASGFDQAQLEYQDELTRPEKSGIFIADVLAGTYGFGAIQTALLGRDRHGGGQFIDVALMDSMINLLVHECQIAQNPPDQPKILYTPTRTLDGFVIVTPVTPRNFKDMAHAMGRAEWLIDPRFNSVSARRENWPKVVEVMEAWTSQRTSRAAEDELLAAGVPCSRYRTIGEAMTDPQSVARGLMVHIDNAEGGFKVPNPPFQFSDGTVGVVPKVPTLGEHSKEVLATLGSKA</sequence>
<dbReference type="PANTHER" id="PTHR48207">
    <property type="entry name" value="SUCCINATE--HYDROXYMETHYLGLUTARATE COA-TRANSFERASE"/>
    <property type="match status" value="1"/>
</dbReference>
<dbReference type="SUPFAM" id="SSF89796">
    <property type="entry name" value="CoA-transferase family III (CaiB/BaiF)"/>
    <property type="match status" value="1"/>
</dbReference>
<dbReference type="InterPro" id="IPR050483">
    <property type="entry name" value="CoA-transferase_III_domain"/>
</dbReference>
<proteinExistence type="predicted"/>
<dbReference type="Pfam" id="PF02515">
    <property type="entry name" value="CoA_transf_3"/>
    <property type="match status" value="1"/>
</dbReference>
<organism evidence="2">
    <name type="scientific">marine metagenome</name>
    <dbReference type="NCBI Taxonomy" id="408172"/>
    <lineage>
        <taxon>unclassified sequences</taxon>
        <taxon>metagenomes</taxon>
        <taxon>ecological metagenomes</taxon>
    </lineage>
</organism>
<accession>A0A381ZRK0</accession>
<evidence type="ECO:0008006" key="3">
    <source>
        <dbReference type="Google" id="ProtNLM"/>
    </source>
</evidence>
<dbReference type="GO" id="GO:0008410">
    <property type="term" value="F:CoA-transferase activity"/>
    <property type="evidence" value="ECO:0007669"/>
    <property type="project" value="TreeGrafter"/>
</dbReference>
<dbReference type="InterPro" id="IPR023606">
    <property type="entry name" value="CoA-Trfase_III_dom_1_sf"/>
</dbReference>